<evidence type="ECO:0000313" key="3">
    <source>
        <dbReference type="RefSeq" id="XP_048336176.2"/>
    </source>
</evidence>
<dbReference type="PANTHER" id="PTHR47718">
    <property type="entry name" value="OS01G0519700 PROTEIN"/>
    <property type="match status" value="1"/>
</dbReference>
<proteinExistence type="predicted"/>
<sequence length="386" mass="45588">MGKYVISVFVEEHSHPLSSLKKVHLLRSHRNVSEAKKSLTQQFSAANVPTHQQISILEFEVRGIENIGCTKKDIYNNEAKLHNEMQGQDAELLKEYFLTEQERDPSFMFKIDADDECKLMRCFWSDSVCKRAYGCFGDVVVFDTTYNTNQYGMIFAPLVGVNNHCQTVIFACAFLSDERTECFFWLFELLKKSMPANTPKMIITDQDPAMIKAVAQSLPNTFHRYYSWYILENFSIYLNAITYRDFYKDFKHCIWESKRSKDFERKWSSIIEKANLHDNEWLKSIFKLRSRWVPAYVNHVFSAGMSSNQYAESSHAFFKRYILKKNLLMDFILRFNRALAHQRHEDLSADHVDINEKPVLKLPLEMEKQMAEIYTRKIFYEFQDEL</sequence>
<accession>A0ABM3IVI5</accession>
<reference evidence="3" key="1">
    <citation type="submission" date="2025-08" db="UniProtKB">
        <authorList>
            <consortium name="RefSeq"/>
        </authorList>
    </citation>
    <scope>IDENTIFICATION</scope>
    <source>
        <tissue evidence="3">Seedling</tissue>
    </source>
</reference>
<dbReference type="InterPro" id="IPR018289">
    <property type="entry name" value="MULE_transposase_dom"/>
</dbReference>
<organism evidence="2 3">
    <name type="scientific">Ziziphus jujuba</name>
    <name type="common">Chinese jujube</name>
    <name type="synonym">Ziziphus sativa</name>
    <dbReference type="NCBI Taxonomy" id="326968"/>
    <lineage>
        <taxon>Eukaryota</taxon>
        <taxon>Viridiplantae</taxon>
        <taxon>Streptophyta</taxon>
        <taxon>Embryophyta</taxon>
        <taxon>Tracheophyta</taxon>
        <taxon>Spermatophyta</taxon>
        <taxon>Magnoliopsida</taxon>
        <taxon>eudicotyledons</taxon>
        <taxon>Gunneridae</taxon>
        <taxon>Pentapetalae</taxon>
        <taxon>rosids</taxon>
        <taxon>fabids</taxon>
        <taxon>Rosales</taxon>
        <taxon>Rhamnaceae</taxon>
        <taxon>Paliureae</taxon>
        <taxon>Ziziphus</taxon>
    </lineage>
</organism>
<protein>
    <submittedName>
        <fullName evidence="3">Protein FAR1-RELATED SEQUENCE 5-like</fullName>
    </submittedName>
</protein>
<dbReference type="GeneID" id="107419167"/>
<keyword evidence="2" id="KW-1185">Reference proteome</keyword>
<dbReference type="Proteomes" id="UP001652623">
    <property type="component" value="Chromosome 1"/>
</dbReference>
<feature type="domain" description="MULE transposase" evidence="1">
    <location>
        <begin position="139"/>
        <end position="233"/>
    </location>
</feature>
<evidence type="ECO:0000259" key="1">
    <source>
        <dbReference type="Pfam" id="PF10551"/>
    </source>
</evidence>
<name>A0ABM3IVI5_ZIZJJ</name>
<evidence type="ECO:0000313" key="2">
    <source>
        <dbReference type="Proteomes" id="UP001652623"/>
    </source>
</evidence>
<dbReference type="Pfam" id="PF10551">
    <property type="entry name" value="MULE"/>
    <property type="match status" value="1"/>
</dbReference>
<gene>
    <name evidence="3" type="primary">LOC107419167</name>
</gene>
<dbReference type="RefSeq" id="XP_048336176.2">
    <property type="nucleotide sequence ID" value="XM_048480219.2"/>
</dbReference>